<keyword evidence="3" id="KW-1185">Reference proteome</keyword>
<sequence>MARRRKSASLGIERRWILTVQAVGLSLLGLVTLFLVYKGMNRV</sequence>
<name>A0A1H0BRU5_9ACTN</name>
<gene>
    <name evidence="2" type="ORF">SAMN05192576_2213</name>
</gene>
<keyword evidence="1" id="KW-1133">Transmembrane helix</keyword>
<keyword evidence="1" id="KW-0812">Transmembrane</keyword>
<protein>
    <submittedName>
        <fullName evidence="2">Uncharacterized protein</fullName>
    </submittedName>
</protein>
<evidence type="ECO:0000256" key="1">
    <source>
        <dbReference type="SAM" id="Phobius"/>
    </source>
</evidence>
<dbReference type="EMBL" id="FNIC01000003">
    <property type="protein sequence ID" value="SDN48285.1"/>
    <property type="molecule type" value="Genomic_DNA"/>
</dbReference>
<reference evidence="2 3" key="1">
    <citation type="submission" date="2016-10" db="EMBL/GenBank/DDBJ databases">
        <authorList>
            <person name="de Groot N.N."/>
        </authorList>
    </citation>
    <scope>NUCLEOTIDE SEQUENCE [LARGE SCALE GENOMIC DNA]</scope>
    <source>
        <strain evidence="2 3">CGMCC 1.11147</strain>
    </source>
</reference>
<dbReference type="Proteomes" id="UP000199004">
    <property type="component" value="Unassembled WGS sequence"/>
</dbReference>
<dbReference type="AlphaFoldDB" id="A0A1H0BRU5"/>
<accession>A0A1H0BRU5</accession>
<evidence type="ECO:0000313" key="2">
    <source>
        <dbReference type="EMBL" id="SDN48285.1"/>
    </source>
</evidence>
<feature type="transmembrane region" description="Helical" evidence="1">
    <location>
        <begin position="16"/>
        <end position="37"/>
    </location>
</feature>
<evidence type="ECO:0000313" key="3">
    <source>
        <dbReference type="Proteomes" id="UP000199004"/>
    </source>
</evidence>
<organism evidence="2 3">
    <name type="scientific">Nocardioides szechwanensis</name>
    <dbReference type="NCBI Taxonomy" id="1005944"/>
    <lineage>
        <taxon>Bacteria</taxon>
        <taxon>Bacillati</taxon>
        <taxon>Actinomycetota</taxon>
        <taxon>Actinomycetes</taxon>
        <taxon>Propionibacteriales</taxon>
        <taxon>Nocardioidaceae</taxon>
        <taxon>Nocardioides</taxon>
    </lineage>
</organism>
<proteinExistence type="predicted"/>
<dbReference type="STRING" id="1005944.SAMN05192576_2213"/>
<keyword evidence="1" id="KW-0472">Membrane</keyword>